<feature type="compositionally biased region" description="Polar residues" evidence="1">
    <location>
        <begin position="512"/>
        <end position="530"/>
    </location>
</feature>
<feature type="compositionally biased region" description="Acidic residues" evidence="1">
    <location>
        <begin position="248"/>
        <end position="275"/>
    </location>
</feature>
<dbReference type="AlphaFoldDB" id="A0A0H2RIC2"/>
<feature type="compositionally biased region" description="Low complexity" evidence="1">
    <location>
        <begin position="424"/>
        <end position="435"/>
    </location>
</feature>
<proteinExistence type="predicted"/>
<feature type="compositionally biased region" description="Basic and acidic residues" evidence="1">
    <location>
        <begin position="730"/>
        <end position="854"/>
    </location>
</feature>
<feature type="compositionally biased region" description="Basic and acidic residues" evidence="1">
    <location>
        <begin position="390"/>
        <end position="411"/>
    </location>
</feature>
<gene>
    <name evidence="2" type="ORF">SCHPADRAFT_474183</name>
</gene>
<feature type="compositionally biased region" description="Polar residues" evidence="1">
    <location>
        <begin position="360"/>
        <end position="380"/>
    </location>
</feature>
<accession>A0A0H2RIC2</accession>
<feature type="compositionally biased region" description="Basic and acidic residues" evidence="1">
    <location>
        <begin position="119"/>
        <end position="133"/>
    </location>
</feature>
<keyword evidence="3" id="KW-1185">Reference proteome</keyword>
<feature type="compositionally biased region" description="Basic and acidic residues" evidence="1">
    <location>
        <begin position="101"/>
        <end position="112"/>
    </location>
</feature>
<evidence type="ECO:0000256" key="1">
    <source>
        <dbReference type="SAM" id="MobiDB-lite"/>
    </source>
</evidence>
<sequence length="902" mass="102058">MATMTARPTPAGPMSESITPMPADSNGNDDDWEIEYRAELQERQKERLAELTKQAEEDFNKRKASALDDRATLERVHETYMRSLARIKQMMKDEEDALLEREREVRKWSRGEVDDEASEQLKREQQELWDQLRGRRYSNNTATQQRQPSQAPAPQSQPVQRTTMWVPPEAPKEANRIPVPRQTQRSVSGSSTAASFVQPSRTDMRPPMQYGPSSSSSVASGYGPSNQRSPWIPPEGPNSSRTIHTEPDEYYEGESESDDGSDSPEEEYVDEADVEDAPRRHYGPSLPPQKSAPRNIIPSDSRRPSVASFNSASGSPGHGHTFWRPSIDNLRSTYPPPPPPPPPSRPTPSPMHVPDYVDVKQQSPGFSPVSGQRVPTQQRVPSVPPSTLALEREEAAHRESEKPWQSHEQARMRGASMQQPPPSSISSASASVSPPFRQEMRPRPGSTDTDHSSSPLSQSEGGPYRFQNVQSPPPPSTSPMAMPSSARKETIPESAASSMRETAPQFWVPAGGSSSSNKPIGQNIFNTNTHVPPSRSAVPVPPPPPPVNVPYTSSPSVRVRNDSETSSRKATFPPPSNSPLDIPRPRSPTRTAPSESSYVPENVASGWQASSSFGERDRVYLGYASSTTSKRSQSPSRSMKSMFTSVASSPPIRGPSSNPLSRLPTEEVYPESSRSDRFAPRVYEQTSEEAGMSNDSFDSNDSDELEQSFDFRLFDEESAFGGTMSSASSEHNKEIEEQQRKKEEELRLKEEQLAKEKEEFERQKIELSRREEAIKQKEEAERKREEEEKKKKEEERQSLEREKERAEKELRERSEREARERSEREREREQRKNRERELGGRREKEQRGKRGKEQRGRRKREYRGRRKRGSGKQGRGRWRRRHKRGSGRRSCTVNTQKWKLRG</sequence>
<feature type="compositionally biased region" description="Basic residues" evidence="1">
    <location>
        <begin position="855"/>
        <end position="887"/>
    </location>
</feature>
<feature type="compositionally biased region" description="Polar residues" evidence="1">
    <location>
        <begin position="181"/>
        <end position="201"/>
    </location>
</feature>
<feature type="compositionally biased region" description="Pro residues" evidence="1">
    <location>
        <begin position="334"/>
        <end position="351"/>
    </location>
</feature>
<name>A0A0H2RIC2_9AGAM</name>
<feature type="region of interest" description="Disordered" evidence="1">
    <location>
        <begin position="1"/>
        <end position="32"/>
    </location>
</feature>
<dbReference type="Proteomes" id="UP000053477">
    <property type="component" value="Unassembled WGS sequence"/>
</dbReference>
<evidence type="ECO:0000313" key="2">
    <source>
        <dbReference type="EMBL" id="KLO11392.1"/>
    </source>
</evidence>
<dbReference type="InParanoid" id="A0A0H2RIC2"/>
<feature type="region of interest" description="Disordered" evidence="1">
    <location>
        <begin position="101"/>
        <end position="611"/>
    </location>
</feature>
<feature type="compositionally biased region" description="Polar residues" evidence="1">
    <location>
        <begin position="891"/>
        <end position="902"/>
    </location>
</feature>
<protein>
    <submittedName>
        <fullName evidence="2">Uncharacterized protein</fullName>
    </submittedName>
</protein>
<feature type="compositionally biased region" description="Low complexity" evidence="1">
    <location>
        <begin position="588"/>
        <end position="597"/>
    </location>
</feature>
<feature type="compositionally biased region" description="Low complexity" evidence="1">
    <location>
        <begin position="210"/>
        <end position="225"/>
    </location>
</feature>
<evidence type="ECO:0000313" key="3">
    <source>
        <dbReference type="Proteomes" id="UP000053477"/>
    </source>
</evidence>
<feature type="compositionally biased region" description="Low complexity" evidence="1">
    <location>
        <begin position="625"/>
        <end position="642"/>
    </location>
</feature>
<feature type="region of interest" description="Disordered" evidence="1">
    <location>
        <begin position="624"/>
        <end position="902"/>
    </location>
</feature>
<feature type="compositionally biased region" description="Acidic residues" evidence="1">
    <location>
        <begin position="698"/>
        <end position="707"/>
    </location>
</feature>
<dbReference type="EMBL" id="KQ086001">
    <property type="protein sequence ID" value="KLO11392.1"/>
    <property type="molecule type" value="Genomic_DNA"/>
</dbReference>
<organism evidence="2 3">
    <name type="scientific">Schizopora paradoxa</name>
    <dbReference type="NCBI Taxonomy" id="27342"/>
    <lineage>
        <taxon>Eukaryota</taxon>
        <taxon>Fungi</taxon>
        <taxon>Dikarya</taxon>
        <taxon>Basidiomycota</taxon>
        <taxon>Agaricomycotina</taxon>
        <taxon>Agaricomycetes</taxon>
        <taxon>Hymenochaetales</taxon>
        <taxon>Schizoporaceae</taxon>
        <taxon>Schizopora</taxon>
    </lineage>
</organism>
<feature type="compositionally biased region" description="Pro residues" evidence="1">
    <location>
        <begin position="539"/>
        <end position="548"/>
    </location>
</feature>
<reference evidence="2 3" key="1">
    <citation type="submission" date="2015-04" db="EMBL/GenBank/DDBJ databases">
        <title>Complete genome sequence of Schizopora paradoxa KUC8140, a cosmopolitan wood degrader in East Asia.</title>
        <authorList>
            <consortium name="DOE Joint Genome Institute"/>
            <person name="Min B."/>
            <person name="Park H."/>
            <person name="Jang Y."/>
            <person name="Kim J.-J."/>
            <person name="Kim K.H."/>
            <person name="Pangilinan J."/>
            <person name="Lipzen A."/>
            <person name="Riley R."/>
            <person name="Grigoriev I.V."/>
            <person name="Spatafora J.W."/>
            <person name="Choi I.-G."/>
        </authorList>
    </citation>
    <scope>NUCLEOTIDE SEQUENCE [LARGE SCALE GENOMIC DNA]</scope>
    <source>
        <strain evidence="2 3">KUC8140</strain>
    </source>
</reference>
<feature type="compositionally biased region" description="Low complexity" evidence="1">
    <location>
        <begin position="144"/>
        <end position="161"/>
    </location>
</feature>